<dbReference type="RefSeq" id="WP_258335657.1">
    <property type="nucleotide sequence ID" value="NZ_JANRHJ010000006.1"/>
</dbReference>
<keyword evidence="1" id="KW-0812">Transmembrane</keyword>
<keyword evidence="1" id="KW-0472">Membrane</keyword>
<dbReference type="Proteomes" id="UP001204579">
    <property type="component" value="Unassembled WGS sequence"/>
</dbReference>
<evidence type="ECO:0000313" key="2">
    <source>
        <dbReference type="EMBL" id="MCR8873742.1"/>
    </source>
</evidence>
<proteinExistence type="predicted"/>
<accession>A0AAW5N6G0</accession>
<sequence>MEIVYQIITGLFVTIVGGIIVGIALDKIKINRRTITISMTSRNYVSPYYSGSFVFTIVR</sequence>
<gene>
    <name evidence="2" type="ORF">NW209_06920</name>
</gene>
<keyword evidence="1" id="KW-1133">Transmembrane helix</keyword>
<evidence type="ECO:0000256" key="1">
    <source>
        <dbReference type="SAM" id="Phobius"/>
    </source>
</evidence>
<dbReference type="EMBL" id="JANRHJ010000006">
    <property type="protein sequence ID" value="MCR8873742.1"/>
    <property type="molecule type" value="Genomic_DNA"/>
</dbReference>
<dbReference type="AlphaFoldDB" id="A0AAW5N6G0"/>
<name>A0AAW5N6G0_9BACT</name>
<feature type="transmembrane region" description="Helical" evidence="1">
    <location>
        <begin position="6"/>
        <end position="25"/>
    </location>
</feature>
<protein>
    <submittedName>
        <fullName evidence="2">Uncharacterized protein</fullName>
    </submittedName>
</protein>
<comment type="caution">
    <text evidence="2">The sequence shown here is derived from an EMBL/GenBank/DDBJ whole genome shotgun (WGS) entry which is preliminary data.</text>
</comment>
<organism evidence="2 3">
    <name type="scientific">Phocaeicola barnesiae</name>
    <dbReference type="NCBI Taxonomy" id="376804"/>
    <lineage>
        <taxon>Bacteria</taxon>
        <taxon>Pseudomonadati</taxon>
        <taxon>Bacteroidota</taxon>
        <taxon>Bacteroidia</taxon>
        <taxon>Bacteroidales</taxon>
        <taxon>Bacteroidaceae</taxon>
        <taxon>Phocaeicola</taxon>
    </lineage>
</organism>
<evidence type="ECO:0000313" key="3">
    <source>
        <dbReference type="Proteomes" id="UP001204579"/>
    </source>
</evidence>
<keyword evidence="3" id="KW-1185">Reference proteome</keyword>
<reference evidence="2 3" key="1">
    <citation type="submission" date="2022-08" db="EMBL/GenBank/DDBJ databases">
        <authorList>
            <person name="Zeman M."/>
            <person name="Kubasova T."/>
        </authorList>
    </citation>
    <scope>NUCLEOTIDE SEQUENCE [LARGE SCALE GENOMIC DNA]</scope>
    <source>
        <strain evidence="2 3">ET62</strain>
    </source>
</reference>